<dbReference type="GO" id="GO:0043937">
    <property type="term" value="P:regulation of sporulation"/>
    <property type="evidence" value="ECO:0007669"/>
    <property type="project" value="InterPro"/>
</dbReference>
<gene>
    <name evidence="7" type="primary">whiA_19</name>
    <name evidence="7" type="ORF">SDC9_127872</name>
</gene>
<feature type="domain" description="Sporulation transcription regulator WhiA N-terminal" evidence="5">
    <location>
        <begin position="19"/>
        <end position="104"/>
    </location>
</feature>
<dbReference type="SUPFAM" id="SSF55608">
    <property type="entry name" value="Homing endonucleases"/>
    <property type="match status" value="1"/>
</dbReference>
<dbReference type="EMBL" id="VSSQ01030328">
    <property type="protein sequence ID" value="MPM80822.1"/>
    <property type="molecule type" value="Genomic_DNA"/>
</dbReference>
<dbReference type="InterPro" id="IPR027434">
    <property type="entry name" value="Homing_endonucl"/>
</dbReference>
<evidence type="ECO:0000259" key="5">
    <source>
        <dbReference type="Pfam" id="PF10298"/>
    </source>
</evidence>
<dbReference type="InterPro" id="IPR003802">
    <property type="entry name" value="Sporulation_regulator_WhiA"/>
</dbReference>
<evidence type="ECO:0000259" key="4">
    <source>
        <dbReference type="Pfam" id="PF02650"/>
    </source>
</evidence>
<dbReference type="GO" id="GO:0051301">
    <property type="term" value="P:cell division"/>
    <property type="evidence" value="ECO:0007669"/>
    <property type="project" value="UniProtKB-KW"/>
</dbReference>
<dbReference type="PANTHER" id="PTHR37307:SF1">
    <property type="entry name" value="CELL DIVISION PROTEIN WHIA-RELATED"/>
    <property type="match status" value="1"/>
</dbReference>
<comment type="caution">
    <text evidence="7">The sequence shown here is derived from an EMBL/GenBank/DDBJ whole genome shotgun (WGS) entry which is preliminary data.</text>
</comment>
<reference evidence="7" key="1">
    <citation type="submission" date="2019-08" db="EMBL/GenBank/DDBJ databases">
        <authorList>
            <person name="Kucharzyk K."/>
            <person name="Murdoch R.W."/>
            <person name="Higgins S."/>
            <person name="Loffler F."/>
        </authorList>
    </citation>
    <scope>NUCLEOTIDE SEQUENCE</scope>
</reference>
<keyword evidence="1" id="KW-0132">Cell division</keyword>
<feature type="domain" description="WhiA LAGLIDADG-like" evidence="6">
    <location>
        <begin position="127"/>
        <end position="219"/>
    </location>
</feature>
<protein>
    <submittedName>
        <fullName evidence="7">Putative sporulation transcription regulator WhiA</fullName>
    </submittedName>
</protein>
<keyword evidence="3" id="KW-0131">Cell cycle</keyword>
<evidence type="ECO:0000256" key="2">
    <source>
        <dbReference type="ARBA" id="ARBA00023125"/>
    </source>
</evidence>
<dbReference type="InterPro" id="IPR023054">
    <property type="entry name" value="Sporulation_regulator_WhiA_C"/>
</dbReference>
<name>A0A645CVU6_9ZZZZ</name>
<accession>A0A645CVU6</accession>
<dbReference type="AlphaFoldDB" id="A0A645CVU6"/>
<proteinExistence type="inferred from homology"/>
<keyword evidence="2" id="KW-0238">DNA-binding</keyword>
<dbReference type="Pfam" id="PF02650">
    <property type="entry name" value="HTH_WhiA"/>
    <property type="match status" value="1"/>
</dbReference>
<dbReference type="InterPro" id="IPR018478">
    <property type="entry name" value="Sporu_reg_WhiA_N_dom"/>
</dbReference>
<dbReference type="Pfam" id="PF10298">
    <property type="entry name" value="WhiA_N"/>
    <property type="match status" value="1"/>
</dbReference>
<evidence type="ECO:0000259" key="6">
    <source>
        <dbReference type="Pfam" id="PF14527"/>
    </source>
</evidence>
<sequence length="322" mass="36826">MSFASQVKEELVSRWDFRSCCYRAELAAILDTIGSINLSSQGLSLHMSTQSPKIAQRIFKLIQDKMKITAQIYTRQETRLGKKNSYLVAVHGNEDTELLLHKLGKDETLSMQHQIAKGLLQWDCCRHAYLRGVFLASGSISDPAKKTYHLEMITHWPEHAVQICSLLDQHELKPHIVERKGNQVIYLKDSNHISDFLTMIGAINSMLNYENTRVIKETRNSINRTTNCEMANLDRTLEAAIEQKSYLQWLQRYGEFSRLTPALLVAAEGRLEYGDLSLKELGLRLNISKSALNHRLRKLRDLAVELGWNGALDWEEEEEGAN</sequence>
<dbReference type="NCBIfam" id="TIGR00647">
    <property type="entry name" value="DNA_bind_WhiA"/>
    <property type="match status" value="1"/>
</dbReference>
<dbReference type="InterPro" id="IPR039518">
    <property type="entry name" value="WhiA_LAGLIDADG_dom"/>
</dbReference>
<evidence type="ECO:0000313" key="7">
    <source>
        <dbReference type="EMBL" id="MPM80822.1"/>
    </source>
</evidence>
<dbReference type="Gene3D" id="3.10.28.10">
    <property type="entry name" value="Homing endonucleases"/>
    <property type="match status" value="1"/>
</dbReference>
<evidence type="ECO:0000256" key="3">
    <source>
        <dbReference type="ARBA" id="ARBA00023306"/>
    </source>
</evidence>
<dbReference type="PANTHER" id="PTHR37307">
    <property type="entry name" value="CELL DIVISION PROTEIN WHIA-RELATED"/>
    <property type="match status" value="1"/>
</dbReference>
<dbReference type="GO" id="GO:0003677">
    <property type="term" value="F:DNA binding"/>
    <property type="evidence" value="ECO:0007669"/>
    <property type="project" value="UniProtKB-KW"/>
</dbReference>
<evidence type="ECO:0000256" key="1">
    <source>
        <dbReference type="ARBA" id="ARBA00022618"/>
    </source>
</evidence>
<feature type="domain" description="Sporulation regulator WhiA C-terminal" evidence="4">
    <location>
        <begin position="222"/>
        <end position="303"/>
    </location>
</feature>
<dbReference type="HAMAP" id="MF_01420">
    <property type="entry name" value="HTH_type_WhiA"/>
    <property type="match status" value="1"/>
</dbReference>
<organism evidence="7">
    <name type="scientific">bioreactor metagenome</name>
    <dbReference type="NCBI Taxonomy" id="1076179"/>
    <lineage>
        <taxon>unclassified sequences</taxon>
        <taxon>metagenomes</taxon>
        <taxon>ecological metagenomes</taxon>
    </lineage>
</organism>
<dbReference type="Pfam" id="PF14527">
    <property type="entry name" value="LAGLIDADG_WhiA"/>
    <property type="match status" value="1"/>
</dbReference>